<dbReference type="EMBL" id="CM004478">
    <property type="protein sequence ID" value="OCT71901.1"/>
    <property type="molecule type" value="Genomic_DNA"/>
</dbReference>
<name>A0A974CFQ4_XENLA</name>
<gene>
    <name evidence="1" type="ORF">XELAEV_18034878mg</name>
</gene>
<accession>A0A974CFQ4</accession>
<organism evidence="1 2">
    <name type="scientific">Xenopus laevis</name>
    <name type="common">African clawed frog</name>
    <dbReference type="NCBI Taxonomy" id="8355"/>
    <lineage>
        <taxon>Eukaryota</taxon>
        <taxon>Metazoa</taxon>
        <taxon>Chordata</taxon>
        <taxon>Craniata</taxon>
        <taxon>Vertebrata</taxon>
        <taxon>Euteleostomi</taxon>
        <taxon>Amphibia</taxon>
        <taxon>Batrachia</taxon>
        <taxon>Anura</taxon>
        <taxon>Pipoidea</taxon>
        <taxon>Pipidae</taxon>
        <taxon>Xenopodinae</taxon>
        <taxon>Xenopus</taxon>
        <taxon>Xenopus</taxon>
    </lineage>
</organism>
<dbReference type="AlphaFoldDB" id="A0A974CFQ4"/>
<dbReference type="Proteomes" id="UP000694892">
    <property type="component" value="Chromosome 7L"/>
</dbReference>
<proteinExistence type="predicted"/>
<evidence type="ECO:0000313" key="2">
    <source>
        <dbReference type="Proteomes" id="UP000694892"/>
    </source>
</evidence>
<sequence>MSRRGVFCVDENIRRGAVSTVHSAHTRSSPSNLTASVSWNAEVHIFAIQHENGFSSSISYKCCFVLIFH</sequence>
<evidence type="ECO:0000313" key="1">
    <source>
        <dbReference type="EMBL" id="OCT71901.1"/>
    </source>
</evidence>
<reference evidence="2" key="1">
    <citation type="journal article" date="2016" name="Nature">
        <title>Genome evolution in the allotetraploid frog Xenopus laevis.</title>
        <authorList>
            <person name="Session A.M."/>
            <person name="Uno Y."/>
            <person name="Kwon T."/>
            <person name="Chapman J.A."/>
            <person name="Toyoda A."/>
            <person name="Takahashi S."/>
            <person name="Fukui A."/>
            <person name="Hikosaka A."/>
            <person name="Suzuki A."/>
            <person name="Kondo M."/>
            <person name="van Heeringen S.J."/>
            <person name="Quigley I."/>
            <person name="Heinz S."/>
            <person name="Ogino H."/>
            <person name="Ochi H."/>
            <person name="Hellsten U."/>
            <person name="Lyons J.B."/>
            <person name="Simakov O."/>
            <person name="Putnam N."/>
            <person name="Stites J."/>
            <person name="Kuroki Y."/>
            <person name="Tanaka T."/>
            <person name="Michiue T."/>
            <person name="Watanabe M."/>
            <person name="Bogdanovic O."/>
            <person name="Lister R."/>
            <person name="Georgiou G."/>
            <person name="Paranjpe S.S."/>
            <person name="van Kruijsbergen I."/>
            <person name="Shu S."/>
            <person name="Carlson J."/>
            <person name="Kinoshita T."/>
            <person name="Ohta Y."/>
            <person name="Mawaribuchi S."/>
            <person name="Jenkins J."/>
            <person name="Grimwood J."/>
            <person name="Schmutz J."/>
            <person name="Mitros T."/>
            <person name="Mozaffari S.V."/>
            <person name="Suzuki Y."/>
            <person name="Haramoto Y."/>
            <person name="Yamamoto T.S."/>
            <person name="Takagi C."/>
            <person name="Heald R."/>
            <person name="Miller K."/>
            <person name="Haudenschild C."/>
            <person name="Kitzman J."/>
            <person name="Nakayama T."/>
            <person name="Izutsu Y."/>
            <person name="Robert J."/>
            <person name="Fortriede J."/>
            <person name="Burns K."/>
            <person name="Lotay V."/>
            <person name="Karimi K."/>
            <person name="Yasuoka Y."/>
            <person name="Dichmann D.S."/>
            <person name="Flajnik M.F."/>
            <person name="Houston D.W."/>
            <person name="Shendure J."/>
            <person name="DuPasquier L."/>
            <person name="Vize P.D."/>
            <person name="Zorn A.M."/>
            <person name="Ito M."/>
            <person name="Marcotte E.M."/>
            <person name="Wallingford J.B."/>
            <person name="Ito Y."/>
            <person name="Asashima M."/>
            <person name="Ueno N."/>
            <person name="Matsuda Y."/>
            <person name="Veenstra G.J."/>
            <person name="Fujiyama A."/>
            <person name="Harland R.M."/>
            <person name="Taira M."/>
            <person name="Rokhsar D.S."/>
        </authorList>
    </citation>
    <scope>NUCLEOTIDE SEQUENCE [LARGE SCALE GENOMIC DNA]</scope>
    <source>
        <strain evidence="2">J</strain>
    </source>
</reference>
<protein>
    <submittedName>
        <fullName evidence="1">Uncharacterized protein</fullName>
    </submittedName>
</protein>